<name>A0AAU9JCY7_9CILI</name>
<dbReference type="EMBL" id="CAJZBQ010000021">
    <property type="protein sequence ID" value="CAG9318611.1"/>
    <property type="molecule type" value="Genomic_DNA"/>
</dbReference>
<dbReference type="Proteomes" id="UP001162131">
    <property type="component" value="Unassembled WGS sequence"/>
</dbReference>
<feature type="region of interest" description="Disordered" evidence="1">
    <location>
        <begin position="31"/>
        <end position="86"/>
    </location>
</feature>
<comment type="caution">
    <text evidence="2">The sequence shown here is derived from an EMBL/GenBank/DDBJ whole genome shotgun (WGS) entry which is preliminary data.</text>
</comment>
<accession>A0AAU9JCY7</accession>
<protein>
    <submittedName>
        <fullName evidence="2">Uncharacterized protein</fullName>
    </submittedName>
</protein>
<gene>
    <name evidence="2" type="ORF">BSTOLATCC_MIC21985</name>
</gene>
<dbReference type="AlphaFoldDB" id="A0AAU9JCY7"/>
<evidence type="ECO:0000256" key="1">
    <source>
        <dbReference type="SAM" id="MobiDB-lite"/>
    </source>
</evidence>
<organism evidence="2 3">
    <name type="scientific">Blepharisma stoltei</name>
    <dbReference type="NCBI Taxonomy" id="1481888"/>
    <lineage>
        <taxon>Eukaryota</taxon>
        <taxon>Sar</taxon>
        <taxon>Alveolata</taxon>
        <taxon>Ciliophora</taxon>
        <taxon>Postciliodesmatophora</taxon>
        <taxon>Heterotrichea</taxon>
        <taxon>Heterotrichida</taxon>
        <taxon>Blepharismidae</taxon>
        <taxon>Blepharisma</taxon>
    </lineage>
</organism>
<keyword evidence="3" id="KW-1185">Reference proteome</keyword>
<evidence type="ECO:0000313" key="2">
    <source>
        <dbReference type="EMBL" id="CAG9318611.1"/>
    </source>
</evidence>
<feature type="compositionally biased region" description="Basic and acidic residues" evidence="1">
    <location>
        <begin position="41"/>
        <end position="55"/>
    </location>
</feature>
<evidence type="ECO:0000313" key="3">
    <source>
        <dbReference type="Proteomes" id="UP001162131"/>
    </source>
</evidence>
<sequence>MSGNNVYPYERIAHLENNSYIYGEPIPFPSANISPVEDYDQSLHENNSNEEKSENFVEQETEDNRVILQESPYQESPNRFKDIESSIERQIVEKEAYWSRKSAEIRETWKQLQLNNIERSQSPPARRPLSNRNTSPGSSKHIRPASTRNKSKSTVKKSKYEHINNKYSKINTKSPYCRSTFSQEVRVMENQPYTYSKKKVKKSNTKKNLEEEMLDRIIKVVEKHSKLCPHLKSEVDQIRKETLKAKWR</sequence>
<reference evidence="2" key="1">
    <citation type="submission" date="2021-09" db="EMBL/GenBank/DDBJ databases">
        <authorList>
            <consortium name="AG Swart"/>
            <person name="Singh M."/>
            <person name="Singh A."/>
            <person name="Seah K."/>
            <person name="Emmerich C."/>
        </authorList>
    </citation>
    <scope>NUCLEOTIDE SEQUENCE</scope>
    <source>
        <strain evidence="2">ATCC30299</strain>
    </source>
</reference>
<proteinExistence type="predicted"/>
<feature type="region of interest" description="Disordered" evidence="1">
    <location>
        <begin position="115"/>
        <end position="159"/>
    </location>
</feature>